<evidence type="ECO:0000256" key="1">
    <source>
        <dbReference type="ARBA" id="ARBA00004210"/>
    </source>
</evidence>
<dbReference type="InterPro" id="IPR004087">
    <property type="entry name" value="KH_dom"/>
</dbReference>
<sequence>MDGDLTVEVKGNNSIYLNATVVDVQKDGVVVIYHKSPRPASLVPFSDVRLALRTYHHTFSEGDEVEVCKYIESEQAFGWVDSRVKMMRGEFVVVEFPNEETKDSKTVPGDIVQIENVRFKNTNPPVTSSTFHRLIIEVPPDLFPICRDPSSHKDFKQSCAASLVEFKEQDGSLVVISQYESVVKKAFLLSEMHMKGLRQKMLLKQKTEDAVKKLETSRQAPSNYSEEFTVPKDLIGLAIGSHGSNIVAARKLSGIISIDLNEELGLFTIYGQSEEVVKEARAMLEYVEAIVQLPRMLVSKIIGKNGHIIQDIVDRSGAIRVKIAGDKDMNEPRIAGQVPFIFVGQPESINNAKLLVDYHINHLKEIEKLTQRKQMLDDELRELLKHHQHILSYRRPSESKNKDSENQGPAAAASVQAVASNNNNNSNNINTTAATNSNSSDDVNASAVKQSRPTSSSTTTSLSSQANENSNNNRNNNNSNNNNRNKYNNNNNNNNKNNYNNGKYNNKNNRPMAYNNNSN</sequence>
<dbReference type="Pfam" id="PF17904">
    <property type="entry name" value="KH_9"/>
    <property type="match status" value="1"/>
</dbReference>
<dbReference type="AlphaFoldDB" id="T1EGA7"/>
<dbReference type="HOGENOM" id="CLU_020699_2_0_1"/>
<accession>T1EGA7</accession>
<dbReference type="FunFam" id="2.30.30.140:FF:000103">
    <property type="entry name" value="Fmr1, isoform J"/>
    <property type="match status" value="1"/>
</dbReference>
<dbReference type="InParanoid" id="T1EGA7"/>
<dbReference type="CDD" id="cd22426">
    <property type="entry name" value="KH_I_FMR1_FXR_rpt2"/>
    <property type="match status" value="1"/>
</dbReference>
<dbReference type="PANTHER" id="PTHR10603">
    <property type="entry name" value="FRAGILE X MENTAL RETARDATION SYNDROME-RELATED PROTEIN"/>
    <property type="match status" value="1"/>
</dbReference>
<evidence type="ECO:0000256" key="3">
    <source>
        <dbReference type="ARBA" id="ARBA00034103"/>
    </source>
</evidence>
<gene>
    <name evidence="9" type="primary">20195609</name>
    <name evidence="8" type="ORF">HELRODRAFT_115802</name>
</gene>
<keyword evidence="2" id="KW-0770">Synapse</keyword>
<dbReference type="SMART" id="SM00322">
    <property type="entry name" value="KH"/>
    <property type="match status" value="2"/>
</dbReference>
<dbReference type="GO" id="GO:0048513">
    <property type="term" value="P:animal organ development"/>
    <property type="evidence" value="ECO:0000318"/>
    <property type="project" value="GO_Central"/>
</dbReference>
<reference evidence="8 10" key="2">
    <citation type="journal article" date="2013" name="Nature">
        <title>Insights into bilaterian evolution from three spiralian genomes.</title>
        <authorList>
            <person name="Simakov O."/>
            <person name="Marletaz F."/>
            <person name="Cho S.J."/>
            <person name="Edsinger-Gonzales E."/>
            <person name="Havlak P."/>
            <person name="Hellsten U."/>
            <person name="Kuo D.H."/>
            <person name="Larsson T."/>
            <person name="Lv J."/>
            <person name="Arendt D."/>
            <person name="Savage R."/>
            <person name="Osoegawa K."/>
            <person name="de Jong P."/>
            <person name="Grimwood J."/>
            <person name="Chapman J.A."/>
            <person name="Shapiro H."/>
            <person name="Aerts A."/>
            <person name="Otillar R.P."/>
            <person name="Terry A.Y."/>
            <person name="Boore J.L."/>
            <person name="Grigoriev I.V."/>
            <person name="Lindberg D.R."/>
            <person name="Seaver E.C."/>
            <person name="Weisblat D.A."/>
            <person name="Putnam N.H."/>
            <person name="Rokhsar D.S."/>
        </authorList>
    </citation>
    <scope>NUCLEOTIDE SEQUENCE</scope>
</reference>
<dbReference type="GO" id="GO:0051028">
    <property type="term" value="P:mRNA transport"/>
    <property type="evidence" value="ECO:0000318"/>
    <property type="project" value="GO_Central"/>
</dbReference>
<dbReference type="InterPro" id="IPR040472">
    <property type="entry name" value="FMRP_KH0"/>
</dbReference>
<reference evidence="10" key="1">
    <citation type="submission" date="2012-12" db="EMBL/GenBank/DDBJ databases">
        <authorList>
            <person name="Hellsten U."/>
            <person name="Grimwood J."/>
            <person name="Chapman J.A."/>
            <person name="Shapiro H."/>
            <person name="Aerts A."/>
            <person name="Otillar R.P."/>
            <person name="Terry A.Y."/>
            <person name="Boore J.L."/>
            <person name="Simakov O."/>
            <person name="Marletaz F."/>
            <person name="Cho S.-J."/>
            <person name="Edsinger-Gonzales E."/>
            <person name="Havlak P."/>
            <person name="Kuo D.-H."/>
            <person name="Larsson T."/>
            <person name="Lv J."/>
            <person name="Arendt D."/>
            <person name="Savage R."/>
            <person name="Osoegawa K."/>
            <person name="de Jong P."/>
            <person name="Lindberg D.R."/>
            <person name="Seaver E.C."/>
            <person name="Weisblat D.A."/>
            <person name="Putnam N.H."/>
            <person name="Grigoriev I.V."/>
            <person name="Rokhsar D.S."/>
        </authorList>
    </citation>
    <scope>NUCLEOTIDE SEQUENCE</scope>
</reference>
<feature type="compositionally biased region" description="Low complexity" evidence="6">
    <location>
        <begin position="410"/>
        <end position="510"/>
    </location>
</feature>
<dbReference type="eggNOG" id="ENOG502QPKJ">
    <property type="taxonomic scope" value="Eukaryota"/>
</dbReference>
<dbReference type="GO" id="GO:0003730">
    <property type="term" value="F:mRNA 3'-UTR binding"/>
    <property type="evidence" value="ECO:0000318"/>
    <property type="project" value="GO_Central"/>
</dbReference>
<dbReference type="Pfam" id="PF00013">
    <property type="entry name" value="KH_1"/>
    <property type="match status" value="2"/>
</dbReference>
<dbReference type="KEGG" id="hro:HELRODRAFT_115802"/>
<feature type="domain" description="K Homology" evidence="7">
    <location>
        <begin position="222"/>
        <end position="288"/>
    </location>
</feature>
<dbReference type="GO" id="GO:0010494">
    <property type="term" value="C:cytoplasmic stress granule"/>
    <property type="evidence" value="ECO:0000318"/>
    <property type="project" value="GO_Central"/>
</dbReference>
<dbReference type="GO" id="GO:0045182">
    <property type="term" value="F:translation regulator activity"/>
    <property type="evidence" value="ECO:0000318"/>
    <property type="project" value="GO_Central"/>
</dbReference>
<evidence type="ECO:0000313" key="8">
    <source>
        <dbReference type="EMBL" id="ESN92449.1"/>
    </source>
</evidence>
<dbReference type="GeneID" id="20195609"/>
<dbReference type="CTD" id="20195609"/>
<evidence type="ECO:0000313" key="9">
    <source>
        <dbReference type="EnsemblMetazoa" id="HelroP115802"/>
    </source>
</evidence>
<evidence type="ECO:0000256" key="4">
    <source>
        <dbReference type="PROSITE-ProRule" id="PRU00117"/>
    </source>
</evidence>
<feature type="region of interest" description="Disordered" evidence="6">
    <location>
        <begin position="391"/>
        <end position="519"/>
    </location>
</feature>
<dbReference type="OMA" id="CETIRIV"/>
<organism evidence="9 10">
    <name type="scientific">Helobdella robusta</name>
    <name type="common">Californian leech</name>
    <dbReference type="NCBI Taxonomy" id="6412"/>
    <lineage>
        <taxon>Eukaryota</taxon>
        <taxon>Metazoa</taxon>
        <taxon>Spiralia</taxon>
        <taxon>Lophotrochozoa</taxon>
        <taxon>Annelida</taxon>
        <taxon>Clitellata</taxon>
        <taxon>Hirudinea</taxon>
        <taxon>Rhynchobdellida</taxon>
        <taxon>Glossiphoniidae</taxon>
        <taxon>Helobdella</taxon>
    </lineage>
</organism>
<proteinExistence type="predicted"/>
<dbReference type="EMBL" id="KB097640">
    <property type="protein sequence ID" value="ESN92449.1"/>
    <property type="molecule type" value="Genomic_DNA"/>
</dbReference>
<evidence type="ECO:0000259" key="7">
    <source>
        <dbReference type="SMART" id="SM00322"/>
    </source>
</evidence>
<evidence type="ECO:0000256" key="5">
    <source>
        <dbReference type="SAM" id="Coils"/>
    </source>
</evidence>
<dbReference type="CDD" id="cd22425">
    <property type="entry name" value="KH_I_FMR1_FXR_rpt1"/>
    <property type="match status" value="1"/>
</dbReference>
<feature type="compositionally biased region" description="Basic and acidic residues" evidence="6">
    <location>
        <begin position="395"/>
        <end position="405"/>
    </location>
</feature>
<dbReference type="InterPro" id="IPR036612">
    <property type="entry name" value="KH_dom_type_1_sf"/>
</dbReference>
<dbReference type="GO" id="GO:0043488">
    <property type="term" value="P:regulation of mRNA stability"/>
    <property type="evidence" value="ECO:0000318"/>
    <property type="project" value="GO_Central"/>
</dbReference>
<keyword evidence="10" id="KW-1185">Reference proteome</keyword>
<feature type="domain" description="K Homology" evidence="7">
    <location>
        <begin position="289"/>
        <end position="361"/>
    </location>
</feature>
<dbReference type="InterPro" id="IPR040148">
    <property type="entry name" value="FMR1"/>
</dbReference>
<dbReference type="PANTHER" id="PTHR10603:SF7">
    <property type="entry name" value="FRAGILE X MESSENGER RIBONUCLEOPROTEIN 1 HOMOLOG"/>
    <property type="match status" value="1"/>
</dbReference>
<name>T1EGA7_HELRO</name>
<dbReference type="FunFam" id="2.30.30.140:FF:000194">
    <property type="entry name" value="Uncharacterized protein"/>
    <property type="match status" value="1"/>
</dbReference>
<dbReference type="OrthoDB" id="424249at2759"/>
<keyword evidence="5" id="KW-0175">Coiled coil</keyword>
<dbReference type="SUPFAM" id="SSF54791">
    <property type="entry name" value="Eukaryotic type KH-domain (KH-domain type I)"/>
    <property type="match status" value="2"/>
</dbReference>
<dbReference type="PROSITE" id="PS50084">
    <property type="entry name" value="KH_TYPE_1"/>
    <property type="match status" value="2"/>
</dbReference>
<evidence type="ECO:0000256" key="6">
    <source>
        <dbReference type="SAM" id="MobiDB-lite"/>
    </source>
</evidence>
<dbReference type="InterPro" id="IPR004088">
    <property type="entry name" value="KH_dom_type_1"/>
</dbReference>
<comment type="subcellular location">
    <subcellularLocation>
        <location evidence="1">Cytoplasm</location>
        <location evidence="1">Stress granule</location>
    </subcellularLocation>
    <subcellularLocation>
        <location evidence="3">Synapse</location>
    </subcellularLocation>
</comment>
<dbReference type="CDD" id="cd22427">
    <property type="entry name" value="KH_I_FMR1_FXR_rpt3"/>
    <property type="match status" value="1"/>
</dbReference>
<evidence type="ECO:0000313" key="10">
    <source>
        <dbReference type="Proteomes" id="UP000015101"/>
    </source>
</evidence>
<dbReference type="EMBL" id="AMQM01007544">
    <property type="status" value="NOT_ANNOTATED_CDS"/>
    <property type="molecule type" value="Genomic_DNA"/>
</dbReference>
<dbReference type="Proteomes" id="UP000015101">
    <property type="component" value="Unassembled WGS sequence"/>
</dbReference>
<reference evidence="9" key="3">
    <citation type="submission" date="2015-06" db="UniProtKB">
        <authorList>
            <consortium name="EnsemblMetazoa"/>
        </authorList>
    </citation>
    <scope>IDENTIFICATION</scope>
</reference>
<dbReference type="STRING" id="6412.T1EGA7"/>
<dbReference type="Gene3D" id="2.30.30.140">
    <property type="match status" value="2"/>
</dbReference>
<dbReference type="FunFam" id="3.30.1370.10:FF:000054">
    <property type="entry name" value="Fragile X mental retardation protein 1"/>
    <property type="match status" value="1"/>
</dbReference>
<dbReference type="EnsemblMetazoa" id="HelroT115802">
    <property type="protein sequence ID" value="HelroP115802"/>
    <property type="gene ID" value="HelroG115802"/>
</dbReference>
<dbReference type="GO" id="GO:0098793">
    <property type="term" value="C:presynapse"/>
    <property type="evidence" value="ECO:0007669"/>
    <property type="project" value="GOC"/>
</dbReference>
<dbReference type="Gene3D" id="3.30.1370.10">
    <property type="entry name" value="K Homology domain, type 1"/>
    <property type="match status" value="2"/>
</dbReference>
<dbReference type="GO" id="GO:0005634">
    <property type="term" value="C:nucleus"/>
    <property type="evidence" value="ECO:0000318"/>
    <property type="project" value="GO_Central"/>
</dbReference>
<feature type="coiled-coil region" evidence="5">
    <location>
        <begin position="359"/>
        <end position="386"/>
    </location>
</feature>
<dbReference type="CDD" id="cd20402">
    <property type="entry name" value="Tudor_Agenet_FMRP-like_rpt1"/>
    <property type="match status" value="1"/>
</dbReference>
<dbReference type="GO" id="GO:0045727">
    <property type="term" value="P:positive regulation of translation"/>
    <property type="evidence" value="ECO:0000318"/>
    <property type="project" value="GO_Central"/>
</dbReference>
<evidence type="ECO:0000256" key="2">
    <source>
        <dbReference type="ARBA" id="ARBA00023018"/>
    </source>
</evidence>
<dbReference type="GO" id="GO:0099577">
    <property type="term" value="P:regulation of translation at presynapse, modulating synaptic transmission"/>
    <property type="evidence" value="ECO:0000318"/>
    <property type="project" value="GO_Central"/>
</dbReference>
<dbReference type="GO" id="GO:0048170">
    <property type="term" value="P:positive regulation of long-term neuronal synaptic plasticity"/>
    <property type="evidence" value="ECO:0000318"/>
    <property type="project" value="GO_Central"/>
</dbReference>
<dbReference type="GO" id="GO:0043005">
    <property type="term" value="C:neuron projection"/>
    <property type="evidence" value="ECO:0000318"/>
    <property type="project" value="GO_Central"/>
</dbReference>
<keyword evidence="4" id="KW-0694">RNA-binding</keyword>
<dbReference type="RefSeq" id="XP_009029385.1">
    <property type="nucleotide sequence ID" value="XM_009031137.1"/>
</dbReference>
<dbReference type="EMBL" id="AMQM01007545">
    <property type="status" value="NOT_ANNOTATED_CDS"/>
    <property type="molecule type" value="Genomic_DNA"/>
</dbReference>
<protein>
    <recommendedName>
        <fullName evidence="7">K Homology domain-containing protein</fullName>
    </recommendedName>
</protein>
<dbReference type="InterPro" id="IPR041560">
    <property type="entry name" value="Tudor_FRM1"/>
</dbReference>
<dbReference type="Pfam" id="PF18336">
    <property type="entry name" value="Tudor_FRX1"/>
    <property type="match status" value="1"/>
</dbReference>